<dbReference type="RefSeq" id="WP_183442924.1">
    <property type="nucleotide sequence ID" value="NZ_JACHXD010000014.1"/>
</dbReference>
<proteinExistence type="predicted"/>
<keyword evidence="4" id="KW-1185">Reference proteome</keyword>
<dbReference type="PANTHER" id="PTHR37549:SF1">
    <property type="entry name" value="LIPOPROTEIN LPRI"/>
    <property type="match status" value="1"/>
</dbReference>
<dbReference type="Proteomes" id="UP000541535">
    <property type="component" value="Unassembled WGS sequence"/>
</dbReference>
<accession>A0A7W5BDL5</accession>
<dbReference type="EMBL" id="JACHXD010000014">
    <property type="protein sequence ID" value="MBB3121198.1"/>
    <property type="molecule type" value="Genomic_DNA"/>
</dbReference>
<comment type="caution">
    <text evidence="3">The sequence shown here is derived from an EMBL/GenBank/DDBJ whole genome shotgun (WGS) entry which is preliminary data.</text>
</comment>
<protein>
    <submittedName>
        <fullName evidence="3">Uncharacterized protein YecT (DUF1311 family)</fullName>
    </submittedName>
</protein>
<keyword evidence="1" id="KW-0732">Signal</keyword>
<dbReference type="InterPro" id="IPR009739">
    <property type="entry name" value="LprI-like_N"/>
</dbReference>
<organism evidence="3 4">
    <name type="scientific">Pseudoduganella violacea</name>
    <dbReference type="NCBI Taxonomy" id="1715466"/>
    <lineage>
        <taxon>Bacteria</taxon>
        <taxon>Pseudomonadati</taxon>
        <taxon>Pseudomonadota</taxon>
        <taxon>Betaproteobacteria</taxon>
        <taxon>Burkholderiales</taxon>
        <taxon>Oxalobacteraceae</taxon>
        <taxon>Telluria group</taxon>
        <taxon>Pseudoduganella</taxon>
    </lineage>
</organism>
<gene>
    <name evidence="3" type="ORF">FHS03_004274</name>
</gene>
<dbReference type="Gene3D" id="1.20.1270.180">
    <property type="match status" value="1"/>
</dbReference>
<dbReference type="GO" id="GO:0005576">
    <property type="term" value="C:extracellular region"/>
    <property type="evidence" value="ECO:0007669"/>
    <property type="project" value="TreeGrafter"/>
</dbReference>
<evidence type="ECO:0000259" key="2">
    <source>
        <dbReference type="Pfam" id="PF07007"/>
    </source>
</evidence>
<reference evidence="3 4" key="1">
    <citation type="submission" date="2020-08" db="EMBL/GenBank/DDBJ databases">
        <title>Genomic Encyclopedia of Type Strains, Phase III (KMG-III): the genomes of soil and plant-associated and newly described type strains.</title>
        <authorList>
            <person name="Whitman W."/>
        </authorList>
    </citation>
    <scope>NUCLEOTIDE SEQUENCE [LARGE SCALE GENOMIC DNA]</scope>
    <source>
        <strain evidence="3 4">CECT 8897</strain>
    </source>
</reference>
<dbReference type="InterPro" id="IPR052755">
    <property type="entry name" value="Lysozyme_Inhibitor_LprI"/>
</dbReference>
<evidence type="ECO:0000313" key="4">
    <source>
        <dbReference type="Proteomes" id="UP000541535"/>
    </source>
</evidence>
<feature type="chain" id="PRO_5031531447" evidence="1">
    <location>
        <begin position="31"/>
        <end position="279"/>
    </location>
</feature>
<evidence type="ECO:0000313" key="3">
    <source>
        <dbReference type="EMBL" id="MBB3121198.1"/>
    </source>
</evidence>
<sequence>MAGLNIQYARRLKPWMIFALLLAMANSAWAGAKPAGWVLSYEGKSSNAFIWDKRAKGLIKNSVPPKIADELLSALGGPPDPVVVVKQRYVSVSACVAHACMVKGMFWFDSQEGVGIGVYLDEDSLTLASSGLRPEEVPAIARKAITDWLSDVEVQPKQAQYLAPNGDLSPIAPTQFIRPTYRATPEGPSFDCRKAGTAIERSICSDAQLAKQDLELAALFNEIRRGNDTVGARDELRSFQLDWLKDRDASCKKSAAMATCLHEQYRQQHDRLMHWTPKH</sequence>
<feature type="domain" description="Lysozyme inhibitor LprI-like N-terminal" evidence="2">
    <location>
        <begin position="192"/>
        <end position="268"/>
    </location>
</feature>
<dbReference type="AlphaFoldDB" id="A0A7W5BDL5"/>
<evidence type="ECO:0000256" key="1">
    <source>
        <dbReference type="SAM" id="SignalP"/>
    </source>
</evidence>
<dbReference type="Pfam" id="PF07007">
    <property type="entry name" value="LprI"/>
    <property type="match status" value="1"/>
</dbReference>
<name>A0A7W5BDL5_9BURK</name>
<dbReference type="PANTHER" id="PTHR37549">
    <property type="entry name" value="LIPOPROTEIN LPRI"/>
    <property type="match status" value="1"/>
</dbReference>
<feature type="signal peptide" evidence="1">
    <location>
        <begin position="1"/>
        <end position="30"/>
    </location>
</feature>